<organism evidence="2 3">
    <name type="scientific">Riccia fluitans</name>
    <dbReference type="NCBI Taxonomy" id="41844"/>
    <lineage>
        <taxon>Eukaryota</taxon>
        <taxon>Viridiplantae</taxon>
        <taxon>Streptophyta</taxon>
        <taxon>Embryophyta</taxon>
        <taxon>Marchantiophyta</taxon>
        <taxon>Marchantiopsida</taxon>
        <taxon>Marchantiidae</taxon>
        <taxon>Marchantiales</taxon>
        <taxon>Ricciaceae</taxon>
        <taxon>Riccia</taxon>
    </lineage>
</organism>
<dbReference type="Proteomes" id="UP001605036">
    <property type="component" value="Unassembled WGS sequence"/>
</dbReference>
<keyword evidence="3" id="KW-1185">Reference proteome</keyword>
<evidence type="ECO:0000313" key="1">
    <source>
        <dbReference type="EMBL" id="KAL2612306.1"/>
    </source>
</evidence>
<dbReference type="AlphaFoldDB" id="A0ABD1ZF59"/>
<evidence type="ECO:0000313" key="2">
    <source>
        <dbReference type="EMBL" id="KAL2645002.1"/>
    </source>
</evidence>
<accession>A0ABD1ZF59</accession>
<dbReference type="EMBL" id="JBHFFA010000007">
    <property type="protein sequence ID" value="KAL2612306.1"/>
    <property type="molecule type" value="Genomic_DNA"/>
</dbReference>
<evidence type="ECO:0000313" key="3">
    <source>
        <dbReference type="Proteomes" id="UP001605036"/>
    </source>
</evidence>
<proteinExistence type="predicted"/>
<protein>
    <submittedName>
        <fullName evidence="2">Uncharacterized protein</fullName>
    </submittedName>
</protein>
<dbReference type="EMBL" id="JBHFFA010000002">
    <property type="protein sequence ID" value="KAL2645002.1"/>
    <property type="molecule type" value="Genomic_DNA"/>
</dbReference>
<reference evidence="2 3" key="1">
    <citation type="submission" date="2024-09" db="EMBL/GenBank/DDBJ databases">
        <title>Chromosome-scale assembly of Riccia fluitans.</title>
        <authorList>
            <person name="Paukszto L."/>
            <person name="Sawicki J."/>
            <person name="Karawczyk K."/>
            <person name="Piernik-Szablinska J."/>
            <person name="Szczecinska M."/>
            <person name="Mazdziarz M."/>
        </authorList>
    </citation>
    <scope>NUCLEOTIDE SEQUENCE [LARGE SCALE GENOMIC DNA]</scope>
    <source>
        <strain evidence="2">Rf_01</strain>
        <tissue evidence="2">Aerial parts of the thallus</tissue>
    </source>
</reference>
<gene>
    <name evidence="2" type="ORF">R1flu_012589</name>
    <name evidence="1" type="ORF">R1flu_023998</name>
</gene>
<comment type="caution">
    <text evidence="2">The sequence shown here is derived from an EMBL/GenBank/DDBJ whole genome shotgun (WGS) entry which is preliminary data.</text>
</comment>
<sequence length="166" mass="18613">MQLNFCLILTQKSQEGSESSNGEQGVDAEELLEDGLSLYKSLRPIAGLKTRSSADLVTRVAGFSGFVKVRNVLTHPIMTSTFCAGRSRECVCFRVWRFEYFGIFRNSPFIRACNRLASLVGVLPVLHVRTQRPARVPRVGSFKVSPPLLFYARAKVPFANWMLLLV</sequence>
<name>A0ABD1ZF59_9MARC</name>